<evidence type="ECO:0000313" key="9">
    <source>
        <dbReference type="EMBL" id="PWQ98811.1"/>
    </source>
</evidence>
<sequence>MNKTNILWLRKNLRMHDNPTLLHASNHSEKLVCVFIYDEVIHYKQHGVDSLGPYRAKFLWESLSSLKKSLQAVGNDLLILQGDAVEILKSLHEEVNAATIFTQTECGQCEQEQEQAVSQFCNLETINITTLLNCDQLPFSKETLPNNFIVFRRLIEQQWEAQKSMVSKCCETPKTLPPVPDTLKTQSLSVNPASESKPQSAKASFLFKGDEQSGLDRVEQFIWNGTGLENYRDTCNQLLGADYSSKLSPWIANGSVSVRYVYHEIRRFEQERIENDSTRWAVCELLWRDFFHFNALKHGSSIFSKGGIQSNSCSKKSIDIDQCHLVQNWCKGETGNRFVDAIMKELLETGYLSNRGRQSISAYFVKEMGSDWRLGASWFEHLLIDFEPCNNYGNWNFQSGIGHDVKKLANFSIDQEAQRYDPQQAYQNYWLGDHSEA</sequence>
<dbReference type="PROSITE" id="PS51645">
    <property type="entry name" value="PHR_CRY_ALPHA_BETA"/>
    <property type="match status" value="1"/>
</dbReference>
<dbReference type="Proteomes" id="UP000245506">
    <property type="component" value="Unassembled WGS sequence"/>
</dbReference>
<evidence type="ECO:0000256" key="4">
    <source>
        <dbReference type="ARBA" id="ARBA00022827"/>
    </source>
</evidence>
<dbReference type="AlphaFoldDB" id="A0A317CKW0"/>
<comment type="function">
    <text evidence="7">May have a photoreceptor function.</text>
</comment>
<dbReference type="InterPro" id="IPR002081">
    <property type="entry name" value="Cryptochrome/DNA_photolyase_1"/>
</dbReference>
<evidence type="ECO:0000313" key="10">
    <source>
        <dbReference type="Proteomes" id="UP000245506"/>
    </source>
</evidence>
<protein>
    <recommendedName>
        <fullName evidence="2 7">Cryptochrome DASH</fullName>
    </recommendedName>
</protein>
<evidence type="ECO:0000256" key="1">
    <source>
        <dbReference type="ARBA" id="ARBA00005862"/>
    </source>
</evidence>
<dbReference type="OrthoDB" id="9772484at2"/>
<dbReference type="RefSeq" id="WP_109821967.1">
    <property type="nucleotide sequence ID" value="NZ_QGKL01000010.1"/>
</dbReference>
<keyword evidence="5 7" id="KW-0157">Chromophore</keyword>
<dbReference type="Gene3D" id="3.40.50.620">
    <property type="entry name" value="HUPs"/>
    <property type="match status" value="1"/>
</dbReference>
<evidence type="ECO:0000256" key="5">
    <source>
        <dbReference type="ARBA" id="ARBA00022991"/>
    </source>
</evidence>
<evidence type="ECO:0000256" key="6">
    <source>
        <dbReference type="PIRSR" id="PIRSR602081-1"/>
    </source>
</evidence>
<feature type="binding site" evidence="6">
    <location>
        <position position="231"/>
    </location>
    <ligand>
        <name>FAD</name>
        <dbReference type="ChEBI" id="CHEBI:57692"/>
    </ligand>
</feature>
<dbReference type="InterPro" id="IPR006050">
    <property type="entry name" value="DNA_photolyase_N"/>
</dbReference>
<proteinExistence type="inferred from homology"/>
<reference evidence="9 10" key="1">
    <citation type="submission" date="2018-05" db="EMBL/GenBank/DDBJ databases">
        <title>Leucothrix arctica sp. nov., isolated from Arctic seawater.</title>
        <authorList>
            <person name="Choi A."/>
            <person name="Baek K."/>
        </authorList>
    </citation>
    <scope>NUCLEOTIDE SEQUENCE [LARGE SCALE GENOMIC DNA]</scope>
    <source>
        <strain evidence="9 10">IMCC9719</strain>
    </source>
</reference>
<evidence type="ECO:0000256" key="7">
    <source>
        <dbReference type="RuleBase" id="RU367151"/>
    </source>
</evidence>
<dbReference type="SUPFAM" id="SSF48173">
    <property type="entry name" value="Cryptochrome/photolyase FAD-binding domain"/>
    <property type="match status" value="1"/>
</dbReference>
<feature type="binding site" evidence="6">
    <location>
        <begin position="244"/>
        <end position="248"/>
    </location>
    <ligand>
        <name>FAD</name>
        <dbReference type="ChEBI" id="CHEBI:57692"/>
    </ligand>
</feature>
<dbReference type="GO" id="GO:0071949">
    <property type="term" value="F:FAD binding"/>
    <property type="evidence" value="ECO:0007669"/>
    <property type="project" value="TreeGrafter"/>
</dbReference>
<dbReference type="Gene3D" id="1.25.40.80">
    <property type="match status" value="1"/>
</dbReference>
<comment type="cofactor">
    <cofactor evidence="6 7">
        <name>FAD</name>
        <dbReference type="ChEBI" id="CHEBI:57692"/>
    </cofactor>
    <text evidence="6 7">Binds 1 FAD per subunit.</text>
</comment>
<dbReference type="EMBL" id="QGKL01000010">
    <property type="protein sequence ID" value="PWQ98811.1"/>
    <property type="molecule type" value="Genomic_DNA"/>
</dbReference>
<dbReference type="InterPro" id="IPR014133">
    <property type="entry name" value="Cry_DASH"/>
</dbReference>
<keyword evidence="3 6" id="KW-0285">Flavoprotein</keyword>
<accession>A0A317CKW0</accession>
<dbReference type="InterPro" id="IPR014729">
    <property type="entry name" value="Rossmann-like_a/b/a_fold"/>
</dbReference>
<comment type="caution">
    <text evidence="9">The sequence shown here is derived from an EMBL/GenBank/DDBJ whole genome shotgun (WGS) entry which is preliminary data.</text>
</comment>
<dbReference type="PANTHER" id="PTHR11455:SF22">
    <property type="entry name" value="CRYPTOCHROME DASH"/>
    <property type="match status" value="1"/>
</dbReference>
<dbReference type="InterPro" id="IPR036134">
    <property type="entry name" value="Crypto/Photolyase_FAD-like_sf"/>
</dbReference>
<dbReference type="Pfam" id="PF00875">
    <property type="entry name" value="DNA_photolyase"/>
    <property type="match status" value="1"/>
</dbReference>
<dbReference type="SUPFAM" id="SSF52425">
    <property type="entry name" value="Cryptochrome/photolyase, N-terminal domain"/>
    <property type="match status" value="1"/>
</dbReference>
<evidence type="ECO:0000256" key="3">
    <source>
        <dbReference type="ARBA" id="ARBA00022630"/>
    </source>
</evidence>
<dbReference type="PANTHER" id="PTHR11455">
    <property type="entry name" value="CRYPTOCHROME"/>
    <property type="match status" value="1"/>
</dbReference>
<dbReference type="GO" id="GO:0003904">
    <property type="term" value="F:deoxyribodipyrimidine photo-lyase activity"/>
    <property type="evidence" value="ECO:0007669"/>
    <property type="project" value="TreeGrafter"/>
</dbReference>
<dbReference type="InterPro" id="IPR005101">
    <property type="entry name" value="Cryptochr/Photolyase_FAD-bd"/>
</dbReference>
<comment type="similarity">
    <text evidence="1 7">Belongs to the DNA photolyase class-1 family.</text>
</comment>
<dbReference type="NCBIfam" id="TIGR02765">
    <property type="entry name" value="crypto_DASH"/>
    <property type="match status" value="1"/>
</dbReference>
<feature type="domain" description="Photolyase/cryptochrome alpha/beta" evidence="8">
    <location>
        <begin position="3"/>
        <end position="138"/>
    </location>
</feature>
<comment type="cofactor">
    <cofactor evidence="7">
        <name>(6R)-5,10-methylene-5,6,7,8-tetrahydrofolate</name>
        <dbReference type="ChEBI" id="CHEBI:15636"/>
    </cofactor>
    <text evidence="7">Binds 1 5,10-methenyltetrahydrofolate (MTHF) per subunit.</text>
</comment>
<organism evidence="9 10">
    <name type="scientific">Leucothrix arctica</name>
    <dbReference type="NCBI Taxonomy" id="1481894"/>
    <lineage>
        <taxon>Bacteria</taxon>
        <taxon>Pseudomonadati</taxon>
        <taxon>Pseudomonadota</taxon>
        <taxon>Gammaproteobacteria</taxon>
        <taxon>Thiotrichales</taxon>
        <taxon>Thiotrichaceae</taxon>
        <taxon>Leucothrix</taxon>
    </lineage>
</organism>
<dbReference type="PRINTS" id="PR00147">
    <property type="entry name" value="DNAPHOTLYASE"/>
</dbReference>
<evidence type="ECO:0000259" key="8">
    <source>
        <dbReference type="PROSITE" id="PS51645"/>
    </source>
</evidence>
<dbReference type="GO" id="GO:0000719">
    <property type="term" value="P:photoreactive repair"/>
    <property type="evidence" value="ECO:0007669"/>
    <property type="project" value="TreeGrafter"/>
</dbReference>
<keyword evidence="4 6" id="KW-0274">FAD</keyword>
<name>A0A317CKW0_9GAMM</name>
<gene>
    <name evidence="9" type="ORF">DKT75_03125</name>
</gene>
<dbReference type="Gene3D" id="1.10.579.10">
    <property type="entry name" value="DNA Cyclobutane Dipyrimidine Photolyase, subunit A, domain 3"/>
    <property type="match status" value="1"/>
</dbReference>
<evidence type="ECO:0000256" key="2">
    <source>
        <dbReference type="ARBA" id="ARBA00017881"/>
    </source>
</evidence>
<dbReference type="InterPro" id="IPR036155">
    <property type="entry name" value="Crypto/Photolyase_N_sf"/>
</dbReference>
<keyword evidence="10" id="KW-1185">Reference proteome</keyword>
<dbReference type="GO" id="GO:0003677">
    <property type="term" value="F:DNA binding"/>
    <property type="evidence" value="ECO:0007669"/>
    <property type="project" value="TreeGrafter"/>
</dbReference>
<dbReference type="Pfam" id="PF03441">
    <property type="entry name" value="FAD_binding_7"/>
    <property type="match status" value="1"/>
</dbReference>